<feature type="region of interest" description="Disordered" evidence="1">
    <location>
        <begin position="286"/>
        <end position="311"/>
    </location>
</feature>
<organism evidence="2 3">
    <name type="scientific">Rangifer tarandus platyrhynchus</name>
    <name type="common">Svalbard reindeer</name>
    <dbReference type="NCBI Taxonomy" id="3082113"/>
    <lineage>
        <taxon>Eukaryota</taxon>
        <taxon>Metazoa</taxon>
        <taxon>Chordata</taxon>
        <taxon>Craniata</taxon>
        <taxon>Vertebrata</taxon>
        <taxon>Euteleostomi</taxon>
        <taxon>Mammalia</taxon>
        <taxon>Eutheria</taxon>
        <taxon>Laurasiatheria</taxon>
        <taxon>Artiodactyla</taxon>
        <taxon>Ruminantia</taxon>
        <taxon>Pecora</taxon>
        <taxon>Cervidae</taxon>
        <taxon>Odocoileinae</taxon>
        <taxon>Rangifer</taxon>
    </lineage>
</organism>
<accession>A0ABN8YKN5</accession>
<reference evidence="2" key="1">
    <citation type="submission" date="2023-04" db="EMBL/GenBank/DDBJ databases">
        <authorList>
            <consortium name="ELIXIR-Norway"/>
        </authorList>
    </citation>
    <scope>NUCLEOTIDE SEQUENCE [LARGE SCALE GENOMIC DNA]</scope>
</reference>
<keyword evidence="3" id="KW-1185">Reference proteome</keyword>
<sequence>MQFHVSTGLNLTIAHSVDTVITLISQAMKPGPREVESPAKVAQLRSSSLSVDFDFLFSACGGGRGGSCEGSCRGTKLGERGRRKELPRIQSQRRGKGMGNLPTPTQVADEGACAPGYLGIRKGRRWGPVSALGAPQLRGEAPGDEHRLTSPGAHLVAGLEVAAVVYQTFLGPLSFAPPLVGGVWAWGAWDRPDQWDAGPQLSGEAVTWRRQALPGLGQLWAVGWLINTTITLVPRDARVLGAGVPEGEPGTGGNPQPQVPVPGLTVPTSFCAGREVLHKQEIRTGAGGEGLGRRRVGMQAQGPEIGRNWGH</sequence>
<feature type="compositionally biased region" description="Basic and acidic residues" evidence="1">
    <location>
        <begin position="76"/>
        <end position="87"/>
    </location>
</feature>
<dbReference type="EMBL" id="OX459956">
    <property type="protein sequence ID" value="CAI9161645.1"/>
    <property type="molecule type" value="Genomic_DNA"/>
</dbReference>
<name>A0ABN8YKN5_RANTA</name>
<gene>
    <name evidence="2" type="ORF">MRATA1EN1_LOCUS10607</name>
</gene>
<dbReference type="Proteomes" id="UP001176941">
    <property type="component" value="Chromosome 20"/>
</dbReference>
<protein>
    <submittedName>
        <fullName evidence="2">Uncharacterized protein</fullName>
    </submittedName>
</protein>
<feature type="region of interest" description="Disordered" evidence="1">
    <location>
        <begin position="70"/>
        <end position="106"/>
    </location>
</feature>
<evidence type="ECO:0000313" key="3">
    <source>
        <dbReference type="Proteomes" id="UP001176941"/>
    </source>
</evidence>
<evidence type="ECO:0000256" key="1">
    <source>
        <dbReference type="SAM" id="MobiDB-lite"/>
    </source>
</evidence>
<proteinExistence type="predicted"/>
<evidence type="ECO:0000313" key="2">
    <source>
        <dbReference type="EMBL" id="CAI9161645.1"/>
    </source>
</evidence>